<reference evidence="1" key="1">
    <citation type="submission" date="2021-06" db="EMBL/GenBank/DDBJ databases">
        <authorList>
            <person name="Hodson N. C."/>
            <person name="Mongue J. A."/>
            <person name="Jaron S. K."/>
        </authorList>
    </citation>
    <scope>NUCLEOTIDE SEQUENCE</scope>
</reference>
<comment type="caution">
    <text evidence="1">The sequence shown here is derived from an EMBL/GenBank/DDBJ whole genome shotgun (WGS) entry which is preliminary data.</text>
</comment>
<evidence type="ECO:0000313" key="1">
    <source>
        <dbReference type="EMBL" id="CAG7832758.1"/>
    </source>
</evidence>
<organism evidence="1 2">
    <name type="scientific">Allacma fusca</name>
    <dbReference type="NCBI Taxonomy" id="39272"/>
    <lineage>
        <taxon>Eukaryota</taxon>
        <taxon>Metazoa</taxon>
        <taxon>Ecdysozoa</taxon>
        <taxon>Arthropoda</taxon>
        <taxon>Hexapoda</taxon>
        <taxon>Collembola</taxon>
        <taxon>Symphypleona</taxon>
        <taxon>Sminthuridae</taxon>
        <taxon>Allacma</taxon>
    </lineage>
</organism>
<dbReference type="EMBL" id="CAJVCH010566830">
    <property type="protein sequence ID" value="CAG7832758.1"/>
    <property type="molecule type" value="Genomic_DNA"/>
</dbReference>
<accession>A0A8J2LCU8</accession>
<sequence length="21" mass="2379">EVFMKFGSDRLPDGAKCDSEF</sequence>
<gene>
    <name evidence="1" type="ORF">AFUS01_LOCUS42426</name>
</gene>
<protein>
    <submittedName>
        <fullName evidence="1">Uncharacterized protein</fullName>
    </submittedName>
</protein>
<keyword evidence="2" id="KW-1185">Reference proteome</keyword>
<dbReference type="AlphaFoldDB" id="A0A8J2LCU8"/>
<feature type="non-terminal residue" evidence="1">
    <location>
        <position position="21"/>
    </location>
</feature>
<dbReference type="Proteomes" id="UP000708208">
    <property type="component" value="Unassembled WGS sequence"/>
</dbReference>
<name>A0A8J2LCU8_9HEXA</name>
<evidence type="ECO:0000313" key="2">
    <source>
        <dbReference type="Proteomes" id="UP000708208"/>
    </source>
</evidence>
<proteinExistence type="predicted"/>